<evidence type="ECO:0000259" key="7">
    <source>
        <dbReference type="Pfam" id="PF24125"/>
    </source>
</evidence>
<keyword evidence="2 4" id="KW-0472">Membrane</keyword>
<reference evidence="9" key="1">
    <citation type="journal article" date="2019" name="Int. J. Syst. Evol. Microbiol.">
        <title>The Global Catalogue of Microorganisms (GCM) 10K type strain sequencing project: providing services to taxonomists for standard genome sequencing and annotation.</title>
        <authorList>
            <consortium name="The Broad Institute Genomics Platform"/>
            <consortium name="The Broad Institute Genome Sequencing Center for Infectious Disease"/>
            <person name="Wu L."/>
            <person name="Ma J."/>
        </authorList>
    </citation>
    <scope>NUCLEOTIDE SEQUENCE [LARGE SCALE GENOMIC DNA]</scope>
    <source>
        <strain evidence="9">VKM B-3159</strain>
    </source>
</reference>
<protein>
    <recommendedName>
        <fullName evidence="4">Outer membrane protein assembly factor BamE</fullName>
    </recommendedName>
</protein>
<keyword evidence="1 4" id="KW-0732">Signal</keyword>
<comment type="similarity">
    <text evidence="4">Belongs to the BamE family.</text>
</comment>
<comment type="subunit">
    <text evidence="4">Part of the Bam complex.</text>
</comment>
<dbReference type="InterPro" id="IPR032710">
    <property type="entry name" value="NTF2-like_dom_sf"/>
</dbReference>
<dbReference type="InterPro" id="IPR056203">
    <property type="entry name" value="Cds6_C"/>
</dbReference>
<feature type="domain" description="Outer membrane protein assembly factor BamE" evidence="6">
    <location>
        <begin position="35"/>
        <end position="103"/>
    </location>
</feature>
<dbReference type="HAMAP" id="MF_00925">
    <property type="entry name" value="OM_assembly_BamE"/>
    <property type="match status" value="1"/>
</dbReference>
<organism evidence="8 9">
    <name type="scientific">Methylophilus aquaticus</name>
    <dbReference type="NCBI Taxonomy" id="1971610"/>
    <lineage>
        <taxon>Bacteria</taxon>
        <taxon>Pseudomonadati</taxon>
        <taxon>Pseudomonadota</taxon>
        <taxon>Betaproteobacteria</taxon>
        <taxon>Nitrosomonadales</taxon>
        <taxon>Methylophilaceae</taxon>
        <taxon>Methylophilus</taxon>
    </lineage>
</organism>
<name>A0ABT9JSJ4_9PROT</name>
<dbReference type="Pfam" id="PF24125">
    <property type="entry name" value="Cds6_C"/>
    <property type="match status" value="2"/>
</dbReference>
<keyword evidence="3 4" id="KW-0998">Cell outer membrane</keyword>
<comment type="function">
    <text evidence="4">Part of the outer membrane protein assembly complex, which is involved in assembly and insertion of beta-barrel proteins into the outer membrane.</text>
</comment>
<feature type="domain" description="Cds6 C-terminal" evidence="7">
    <location>
        <begin position="685"/>
        <end position="791"/>
    </location>
</feature>
<proteinExistence type="inferred from homology"/>
<comment type="subcellular location">
    <subcellularLocation>
        <location evidence="4">Cell outer membrane</location>
    </subcellularLocation>
</comment>
<dbReference type="Proteomes" id="UP001225906">
    <property type="component" value="Unassembled WGS sequence"/>
</dbReference>
<evidence type="ECO:0000256" key="1">
    <source>
        <dbReference type="ARBA" id="ARBA00022729"/>
    </source>
</evidence>
<evidence type="ECO:0000256" key="4">
    <source>
        <dbReference type="HAMAP-Rule" id="MF_00925"/>
    </source>
</evidence>
<comment type="caution">
    <text evidence="8">The sequence shown here is derived from an EMBL/GenBank/DDBJ whole genome shotgun (WGS) entry which is preliminary data.</text>
</comment>
<evidence type="ECO:0000256" key="3">
    <source>
        <dbReference type="ARBA" id="ARBA00023237"/>
    </source>
</evidence>
<dbReference type="Gene3D" id="3.10.450.50">
    <property type="match status" value="2"/>
</dbReference>
<dbReference type="EMBL" id="JAVCAP010000014">
    <property type="protein sequence ID" value="MDP8567553.1"/>
    <property type="molecule type" value="Genomic_DNA"/>
</dbReference>
<dbReference type="SUPFAM" id="SSF54427">
    <property type="entry name" value="NTF2-like"/>
    <property type="match status" value="2"/>
</dbReference>
<evidence type="ECO:0000256" key="5">
    <source>
        <dbReference type="SAM" id="MobiDB-lite"/>
    </source>
</evidence>
<sequence length="825" mass="86867">MRNSIFFVLVVASIESGCGAKLPSVKPFKMEVQQGNVVTSKMLLQLRPGMTRSQVRYIMGTPLIVDSFRDNRWDYFYELRKQGVIVEKRRVILDFDKDSLVSVRGDVVAAGDNPDVKTIVEAPKQTAAEKEQAWTDKLKFWKDEAVAEDQQGVKAAAANAPEAKSADTVATAAVAASEPVIAAQPEPAVNSAQTAPASVASSSAEDKAAAEDAEVVPYIPEGEYAEALAPSPDEMVKGNMAEANQPSAPAEARQVTEKGIAPKVESAASAEPTPVFEQEAMPEPAVVAEPEPVLPPPPAPAVVSAPEPAVLAAAVAAAPVAAVVAATPEVSSAPVAPEKSPVPVTVAKSESKPAVVPVAEPVIEDDEVIPFIPEGEYSEAVIPTPDEMVKGNMAASNTPAVDAATHTVTEKGVQAEAAADAAEPPPVFIAEQLPEAVVEPEPALPPPPAVKQSVAKEPAPPVVAAAPVVVVPEPVQAVVPTPEVASAVSEVPAATLPEFSKSESAAQPVVPVVAVTPAQTEISQDAPAGDAQINAAVAAWAQAWRSKNIGAYLGAYAPEFVAEGLPSRAAWEAQRKQRLSPKQGAISLVLNDVQVQRDGNTAVVQFEQKYAAKSYKDALLKTLELRYAPAQKRWLITHERVTPLSVSAPAIAVASAKVDMAEPAAPTKAPAQVAATEAAVAEKSVEASVQAWAQAWRSKNISDYLAAYADDFVPEGLPSKRAWEAQRKQRLSPKQGAITVDISNVNVQKNGNEAVVTFTQKYASKVYRDEMLKKLQLRYHPAQNAWLIVRETTSTEAAAPAAKRDVTAPEGSAEHLDGVLEQIGF</sequence>
<feature type="region of interest" description="Disordered" evidence="5">
    <location>
        <begin position="185"/>
        <end position="208"/>
    </location>
</feature>
<dbReference type="PANTHER" id="PTHR37482:SF1">
    <property type="entry name" value="OUTER MEMBRANE PROTEIN ASSEMBLY FACTOR BAME"/>
    <property type="match status" value="1"/>
</dbReference>
<dbReference type="Pfam" id="PF04355">
    <property type="entry name" value="BamE"/>
    <property type="match status" value="1"/>
</dbReference>
<dbReference type="Gene3D" id="3.30.1450.10">
    <property type="match status" value="1"/>
</dbReference>
<dbReference type="PANTHER" id="PTHR37482">
    <property type="entry name" value="OUTER MEMBRANE PROTEIN ASSEMBLY FACTOR BAME"/>
    <property type="match status" value="1"/>
</dbReference>
<gene>
    <name evidence="4 8" type="primary">bamE</name>
    <name evidence="8" type="ORF">Q9291_06800</name>
</gene>
<dbReference type="InterPro" id="IPR026592">
    <property type="entry name" value="BamE"/>
</dbReference>
<evidence type="ECO:0000256" key="2">
    <source>
        <dbReference type="ARBA" id="ARBA00023136"/>
    </source>
</evidence>
<dbReference type="RefSeq" id="WP_306389277.1">
    <property type="nucleotide sequence ID" value="NZ_JAVCAP010000014.1"/>
</dbReference>
<keyword evidence="9" id="KW-1185">Reference proteome</keyword>
<dbReference type="InterPro" id="IPR007450">
    <property type="entry name" value="BamE_dom"/>
</dbReference>
<feature type="domain" description="Cds6 C-terminal" evidence="7">
    <location>
        <begin position="533"/>
        <end position="639"/>
    </location>
</feature>
<evidence type="ECO:0000313" key="9">
    <source>
        <dbReference type="Proteomes" id="UP001225906"/>
    </source>
</evidence>
<evidence type="ECO:0000259" key="6">
    <source>
        <dbReference type="Pfam" id="PF04355"/>
    </source>
</evidence>
<accession>A0ABT9JSJ4</accession>
<evidence type="ECO:0000313" key="8">
    <source>
        <dbReference type="EMBL" id="MDP8567553.1"/>
    </source>
</evidence>
<dbReference type="InterPro" id="IPR037873">
    <property type="entry name" value="BamE-like"/>
</dbReference>